<dbReference type="InterPro" id="IPR049452">
    <property type="entry name" value="Anoctamin_TM"/>
</dbReference>
<keyword evidence="5" id="KW-0505">Motor protein</keyword>
<dbReference type="GO" id="GO:0016020">
    <property type="term" value="C:membrane"/>
    <property type="evidence" value="ECO:0007669"/>
    <property type="project" value="UniProtKB-SubCell"/>
</dbReference>
<feature type="transmembrane region" description="Helical" evidence="7">
    <location>
        <begin position="598"/>
        <end position="625"/>
    </location>
</feature>
<feature type="transmembrane region" description="Helical" evidence="7">
    <location>
        <begin position="646"/>
        <end position="667"/>
    </location>
</feature>
<dbReference type="InterPro" id="IPR007632">
    <property type="entry name" value="Anoctamin"/>
</dbReference>
<feature type="transmembrane region" description="Helical" evidence="7">
    <location>
        <begin position="420"/>
        <end position="444"/>
    </location>
</feature>
<keyword evidence="2 7" id="KW-0812">Transmembrane</keyword>
<proteinExistence type="inferred from homology"/>
<dbReference type="Pfam" id="PF00225">
    <property type="entry name" value="Kinesin"/>
    <property type="match status" value="1"/>
</dbReference>
<feature type="transmembrane region" description="Helical" evidence="7">
    <location>
        <begin position="533"/>
        <end position="558"/>
    </location>
</feature>
<accession>A0AAD5LPR4</accession>
<dbReference type="EMBL" id="JAKCXM010000011">
    <property type="protein sequence ID" value="KAJ0408520.1"/>
    <property type="molecule type" value="Genomic_DNA"/>
</dbReference>
<feature type="compositionally biased region" description="Basic and acidic residues" evidence="6">
    <location>
        <begin position="23"/>
        <end position="47"/>
    </location>
</feature>
<keyword evidence="4 7" id="KW-0472">Membrane</keyword>
<dbReference type="GO" id="GO:0007018">
    <property type="term" value="P:microtubule-based movement"/>
    <property type="evidence" value="ECO:0007669"/>
    <property type="project" value="InterPro"/>
</dbReference>
<evidence type="ECO:0000256" key="6">
    <source>
        <dbReference type="SAM" id="MobiDB-lite"/>
    </source>
</evidence>
<evidence type="ECO:0000256" key="2">
    <source>
        <dbReference type="ARBA" id="ARBA00022692"/>
    </source>
</evidence>
<comment type="caution">
    <text evidence="9">The sequence shown here is derived from an EMBL/GenBank/DDBJ whole genome shotgun (WGS) entry which is preliminary data.</text>
</comment>
<dbReference type="InterPro" id="IPR027417">
    <property type="entry name" value="P-loop_NTPase"/>
</dbReference>
<evidence type="ECO:0000256" key="7">
    <source>
        <dbReference type="SAM" id="Phobius"/>
    </source>
</evidence>
<dbReference type="Proteomes" id="UP001209570">
    <property type="component" value="Unassembled WGS sequence"/>
</dbReference>
<evidence type="ECO:0000256" key="4">
    <source>
        <dbReference type="ARBA" id="ARBA00023136"/>
    </source>
</evidence>
<comment type="subcellular location">
    <subcellularLocation>
        <location evidence="1">Membrane</location>
        <topology evidence="1">Multi-pass membrane protein</topology>
    </subcellularLocation>
</comment>
<dbReference type="Gene3D" id="3.40.850.10">
    <property type="entry name" value="Kinesin motor domain"/>
    <property type="match status" value="1"/>
</dbReference>
<dbReference type="GO" id="GO:0003777">
    <property type="term" value="F:microtubule motor activity"/>
    <property type="evidence" value="ECO:0007669"/>
    <property type="project" value="InterPro"/>
</dbReference>
<dbReference type="Pfam" id="PF04547">
    <property type="entry name" value="Anoctamin"/>
    <property type="match status" value="1"/>
</dbReference>
<comment type="similarity">
    <text evidence="5">Belongs to the TRAFAC class myosin-kinesin ATPase superfamily. Kinesin family.</text>
</comment>
<keyword evidence="5" id="KW-0547">Nucleotide-binding</keyword>
<evidence type="ECO:0000313" key="10">
    <source>
        <dbReference type="Proteomes" id="UP001209570"/>
    </source>
</evidence>
<protein>
    <recommendedName>
        <fullName evidence="8">Kinesin motor domain-containing protein</fullName>
    </recommendedName>
</protein>
<dbReference type="PANTHER" id="PTHR12308:SF73">
    <property type="entry name" value="ANOCTAMIN"/>
    <property type="match status" value="1"/>
</dbReference>
<evidence type="ECO:0000256" key="5">
    <source>
        <dbReference type="PROSITE-ProRule" id="PRU00283"/>
    </source>
</evidence>
<sequence>MDLHDARSNDTSYEDPSEAPTEGLRRARSFEALRDVDNQLHVRREDPVLSSSSSRARNGQRADSDGEGVSNVRGPRDVSSGIADALSLELPRYEDAGGVQNLTTMMMLSRRRGHSFEDDTASTAWSITHEPSFRSRTYTKSLGNLVKHLAPSSMDRDLPSTTSLTLPPPASPGRQSPVAKLAGALPKIWSPRSESGVSVVAMADYPIKYEFALILHNKPTTPRILARNGLDAVGKRQMEVIKRCIAAGLEVSVLSSTLYSRKYMVLLLRPTPGRLQIEKSRLVLERWLQIGAVGEVPSEIEQLIASSHIGTSANTTSSLVGELYDEGKGPNMDDDVKFTPAERLQTIARIITSTANVEQLNPPGAGISLEEQHRNDPIIDSCFPLHNRRVNTLILSKSGQWWWRSNEITNELRFYYGERVAFYFSFVFLYTKCLLVPAFVGSALYFSLRWFGAVEYMRGLCIFGFCCVTVWGTCFLKAWARKNNWLNDAWNLRLFKEAEYPNPTFRPHGYRDVVDSHGVLLFREPYYNPLYRIPAYVQTFVVFLIFIATYIVGITFFVQWYTAAMMAPVCTKCPDCVTFLSCFDTERPVLFSQRWGYILVQGIILGVSLDIFVYLLSVKLIHFFVVRENHATERQFQRTMINRLFVINWISFFLWFILIAFVIVPFGEDVETWLADKFKYKKLTVDWENGVIDMSTALVTPLLITQALNLLIDTAALNLLIDTAVPYMLRKETLKASKIAKKIMRANPAETLLALSEYQSSFETVQTDNSASQTPVSIGFKAKIEGFVVMFSVVWPFCALAALVNNVIHIQNCFNKLFLLRRRPVPRKTNTIGQWEKMLFITLIMGVFMVVGLICVSTGELEYFLTQCISLERFNGKDFRKRQEKRVFEGTRDIMTMPGACFDDEGALQDADASGMLVAVRLRPMTDREKREGHRSCCRVVGDQVVVIEKFGAAHHHLRSQQSSMKEYAYDIAFSPDATQDEVYTKTVKDIVPTILNGYHATIFAYGATGAGKTHTMMGSERDGLGELDEMIDDEDVNVDGIIPHALADIFALIRHRKEEETMLNLSQGTTYEWKVLVSYLEVYNEQIRDLLQPSSRSLALREDPARGIVHVAGLLYEEAKSVGQGKSSS</sequence>
<feature type="region of interest" description="Disordered" evidence="6">
    <location>
        <begin position="151"/>
        <end position="175"/>
    </location>
</feature>
<evidence type="ECO:0000259" key="8">
    <source>
        <dbReference type="PROSITE" id="PS50067"/>
    </source>
</evidence>
<feature type="transmembrane region" description="Helical" evidence="7">
    <location>
        <begin position="838"/>
        <end position="856"/>
    </location>
</feature>
<reference evidence="9" key="1">
    <citation type="submission" date="2021-12" db="EMBL/GenBank/DDBJ databases">
        <title>Prjna785345.</title>
        <authorList>
            <person name="Rujirawat T."/>
            <person name="Krajaejun T."/>
        </authorList>
    </citation>
    <scope>NUCLEOTIDE SEQUENCE</scope>
    <source>
        <strain evidence="9">Pi057C3</strain>
    </source>
</reference>
<dbReference type="GO" id="GO:0005254">
    <property type="term" value="F:chloride channel activity"/>
    <property type="evidence" value="ECO:0007669"/>
    <property type="project" value="TreeGrafter"/>
</dbReference>
<feature type="transmembrane region" description="Helical" evidence="7">
    <location>
        <begin position="787"/>
        <end position="808"/>
    </location>
</feature>
<dbReference type="GO" id="GO:0005524">
    <property type="term" value="F:ATP binding"/>
    <property type="evidence" value="ECO:0007669"/>
    <property type="project" value="UniProtKB-UniRule"/>
</dbReference>
<dbReference type="PANTHER" id="PTHR12308">
    <property type="entry name" value="ANOCTAMIN"/>
    <property type="match status" value="1"/>
</dbReference>
<dbReference type="InterPro" id="IPR036961">
    <property type="entry name" value="Kinesin_motor_dom_sf"/>
</dbReference>
<dbReference type="SMART" id="SM00129">
    <property type="entry name" value="KISc"/>
    <property type="match status" value="1"/>
</dbReference>
<evidence type="ECO:0000256" key="3">
    <source>
        <dbReference type="ARBA" id="ARBA00022989"/>
    </source>
</evidence>
<feature type="binding site" evidence="5">
    <location>
        <begin position="1007"/>
        <end position="1014"/>
    </location>
    <ligand>
        <name>ATP</name>
        <dbReference type="ChEBI" id="CHEBI:30616"/>
    </ligand>
</feature>
<dbReference type="AlphaFoldDB" id="A0AAD5LPR4"/>
<feature type="transmembrane region" description="Helical" evidence="7">
    <location>
        <begin position="456"/>
        <end position="476"/>
    </location>
</feature>
<dbReference type="PROSITE" id="PS50067">
    <property type="entry name" value="KINESIN_MOTOR_2"/>
    <property type="match status" value="1"/>
</dbReference>
<dbReference type="SUPFAM" id="SSF52540">
    <property type="entry name" value="P-loop containing nucleoside triphosphate hydrolases"/>
    <property type="match status" value="1"/>
</dbReference>
<organism evidence="9 10">
    <name type="scientific">Pythium insidiosum</name>
    <name type="common">Pythiosis disease agent</name>
    <dbReference type="NCBI Taxonomy" id="114742"/>
    <lineage>
        <taxon>Eukaryota</taxon>
        <taxon>Sar</taxon>
        <taxon>Stramenopiles</taxon>
        <taxon>Oomycota</taxon>
        <taxon>Peronosporomycetes</taxon>
        <taxon>Pythiales</taxon>
        <taxon>Pythiaceae</taxon>
        <taxon>Pythium</taxon>
    </lineage>
</organism>
<name>A0AAD5LPR4_PYTIN</name>
<keyword evidence="3 7" id="KW-1133">Transmembrane helix</keyword>
<keyword evidence="10" id="KW-1185">Reference proteome</keyword>
<feature type="region of interest" description="Disordered" evidence="6">
    <location>
        <begin position="1"/>
        <end position="78"/>
    </location>
</feature>
<feature type="domain" description="Kinesin motor" evidence="8">
    <location>
        <begin position="915"/>
        <end position="1130"/>
    </location>
</feature>
<evidence type="ECO:0000313" key="9">
    <source>
        <dbReference type="EMBL" id="KAJ0408520.1"/>
    </source>
</evidence>
<keyword evidence="5" id="KW-0067">ATP-binding</keyword>
<dbReference type="InterPro" id="IPR001752">
    <property type="entry name" value="Kinesin_motor_dom"/>
</dbReference>
<gene>
    <name evidence="9" type="ORF">P43SY_006450</name>
</gene>
<evidence type="ECO:0000256" key="1">
    <source>
        <dbReference type="ARBA" id="ARBA00004141"/>
    </source>
</evidence>
<dbReference type="GO" id="GO:0008017">
    <property type="term" value="F:microtubule binding"/>
    <property type="evidence" value="ECO:0007669"/>
    <property type="project" value="InterPro"/>
</dbReference>